<reference evidence="4" key="1">
    <citation type="submission" date="2021-05" db="EMBL/GenBank/DDBJ databases">
        <authorList>
            <person name="Pietrasiak N."/>
            <person name="Ward R."/>
            <person name="Stajich J.E."/>
            <person name="Kurbessoian T."/>
        </authorList>
    </citation>
    <scope>NUCLEOTIDE SEQUENCE</scope>
    <source>
        <strain evidence="4">UHER 2000/2452</strain>
    </source>
</reference>
<keyword evidence="1 4" id="KW-0489">Methyltransferase</keyword>
<dbReference type="PANTHER" id="PTHR43397:SF1">
    <property type="entry name" value="ERGOTHIONEINE BIOSYNTHESIS PROTEIN 1"/>
    <property type="match status" value="1"/>
</dbReference>
<dbReference type="InterPro" id="IPR035094">
    <property type="entry name" value="EgtD"/>
</dbReference>
<dbReference type="AlphaFoldDB" id="A0A951UQJ7"/>
<dbReference type="InterPro" id="IPR019257">
    <property type="entry name" value="MeTrfase_dom"/>
</dbReference>
<evidence type="ECO:0000259" key="3">
    <source>
        <dbReference type="Pfam" id="PF10017"/>
    </source>
</evidence>
<sequence length="321" mass="36382">MTLTFDPIIQFYDLQPEIDDFRTSVLQGLTQPQKAIAPQFLYDKRGSELFDAICTLEEYYLTRTEVRILQENAAEIAKLIGDGVLIEFGSGSSQKVRILLNAAPQIKTYVALDISKQHLCESCTNLMQDYRQLETIAICTDYMRSLHLPHLPSLQNQYKVGFFPGSSIGNLEPDEALTFLKKTAAILESGGLLIGVDLKKSREILEPAYDDAQGISAEFALNLLARINSELGADFNLDQFSYQAHYNPIGRIEMHIVSLKEQVVHLDGVEIHFYEGERLRTEYSYKYTIAEFQTLATQAGFQPKCVWTDTEQLFSVHYLTL</sequence>
<accession>A0A951UQJ7</accession>
<evidence type="ECO:0000313" key="5">
    <source>
        <dbReference type="Proteomes" id="UP000757435"/>
    </source>
</evidence>
<comment type="caution">
    <text evidence="4">The sequence shown here is derived from an EMBL/GenBank/DDBJ whole genome shotgun (WGS) entry which is preliminary data.</text>
</comment>
<dbReference type="InterPro" id="IPR051128">
    <property type="entry name" value="EgtD_Methyltrsf_superfamily"/>
</dbReference>
<reference evidence="4" key="2">
    <citation type="journal article" date="2022" name="Microbiol. Resour. Announc.">
        <title>Metagenome Sequencing to Explore Phylogenomics of Terrestrial Cyanobacteria.</title>
        <authorList>
            <person name="Ward R.D."/>
            <person name="Stajich J.E."/>
            <person name="Johansen J.R."/>
            <person name="Huntemann M."/>
            <person name="Clum A."/>
            <person name="Foster B."/>
            <person name="Foster B."/>
            <person name="Roux S."/>
            <person name="Palaniappan K."/>
            <person name="Varghese N."/>
            <person name="Mukherjee S."/>
            <person name="Reddy T.B.K."/>
            <person name="Daum C."/>
            <person name="Copeland A."/>
            <person name="Chen I.A."/>
            <person name="Ivanova N.N."/>
            <person name="Kyrpides N.C."/>
            <person name="Shapiro N."/>
            <person name="Eloe-Fadrosh E.A."/>
            <person name="Pietrasiak N."/>
        </authorList>
    </citation>
    <scope>NUCLEOTIDE SEQUENCE</scope>
    <source>
        <strain evidence="4">UHER 2000/2452</strain>
    </source>
</reference>
<protein>
    <submittedName>
        <fullName evidence="4">L-histidine N(Alpha)-methyltransferase</fullName>
        <ecNumber evidence="4">2.1.1.44</ecNumber>
    </submittedName>
</protein>
<dbReference type="GO" id="GO:0032259">
    <property type="term" value="P:methylation"/>
    <property type="evidence" value="ECO:0007669"/>
    <property type="project" value="UniProtKB-KW"/>
</dbReference>
<feature type="domain" description="Histidine-specific methyltransferase SAM-dependent" evidence="3">
    <location>
        <begin position="21"/>
        <end position="319"/>
    </location>
</feature>
<gene>
    <name evidence="4" type="primary">egtD</name>
    <name evidence="4" type="ORF">KME15_17665</name>
</gene>
<dbReference type="NCBIfam" id="TIGR03438">
    <property type="entry name" value="egtD_ergothio"/>
    <property type="match status" value="1"/>
</dbReference>
<dbReference type="InterPro" id="IPR017804">
    <property type="entry name" value="MeTrfase_EgtD-like"/>
</dbReference>
<dbReference type="GO" id="GO:0052706">
    <property type="term" value="F:L-histidine N(alpha)-methyltransferase activity"/>
    <property type="evidence" value="ECO:0007669"/>
    <property type="project" value="UniProtKB-EC"/>
</dbReference>
<name>A0A951UQJ7_9CYAN</name>
<dbReference type="SUPFAM" id="SSF53335">
    <property type="entry name" value="S-adenosyl-L-methionine-dependent methyltransferases"/>
    <property type="match status" value="1"/>
</dbReference>
<dbReference type="Proteomes" id="UP000757435">
    <property type="component" value="Unassembled WGS sequence"/>
</dbReference>
<dbReference type="EC" id="2.1.1.44" evidence="4"/>
<dbReference type="PIRSF" id="PIRSF018005">
    <property type="entry name" value="UCP018005"/>
    <property type="match status" value="1"/>
</dbReference>
<dbReference type="InterPro" id="IPR029063">
    <property type="entry name" value="SAM-dependent_MTases_sf"/>
</dbReference>
<evidence type="ECO:0000256" key="2">
    <source>
        <dbReference type="ARBA" id="ARBA00022679"/>
    </source>
</evidence>
<keyword evidence="2 4" id="KW-0808">Transferase</keyword>
<dbReference type="Pfam" id="PF10017">
    <property type="entry name" value="Methyltransf_33"/>
    <property type="match status" value="1"/>
</dbReference>
<proteinExistence type="predicted"/>
<dbReference type="Gene3D" id="3.40.50.150">
    <property type="entry name" value="Vaccinia Virus protein VP39"/>
    <property type="match status" value="1"/>
</dbReference>
<dbReference type="EMBL" id="JAHHHD010000021">
    <property type="protein sequence ID" value="MBW4660503.1"/>
    <property type="molecule type" value="Genomic_DNA"/>
</dbReference>
<evidence type="ECO:0000256" key="1">
    <source>
        <dbReference type="ARBA" id="ARBA00022603"/>
    </source>
</evidence>
<dbReference type="PANTHER" id="PTHR43397">
    <property type="entry name" value="ERGOTHIONEINE BIOSYNTHESIS PROTEIN 1"/>
    <property type="match status" value="1"/>
</dbReference>
<organism evidence="4 5">
    <name type="scientific">Drouetiella hepatica Uher 2000/2452</name>
    <dbReference type="NCBI Taxonomy" id="904376"/>
    <lineage>
        <taxon>Bacteria</taxon>
        <taxon>Bacillati</taxon>
        <taxon>Cyanobacteriota</taxon>
        <taxon>Cyanophyceae</taxon>
        <taxon>Oculatellales</taxon>
        <taxon>Oculatellaceae</taxon>
        <taxon>Drouetiella</taxon>
    </lineage>
</organism>
<evidence type="ECO:0000313" key="4">
    <source>
        <dbReference type="EMBL" id="MBW4660503.1"/>
    </source>
</evidence>